<keyword evidence="3" id="KW-1185">Reference proteome</keyword>
<feature type="compositionally biased region" description="Acidic residues" evidence="1">
    <location>
        <begin position="1"/>
        <end position="17"/>
    </location>
</feature>
<dbReference type="EMBL" id="CP043450">
    <property type="protein sequence ID" value="QEM10998.1"/>
    <property type="molecule type" value="Genomic_DNA"/>
</dbReference>
<accession>A0A5C1I144</accession>
<dbReference type="OrthoDB" id="798313at2"/>
<dbReference type="AlphaFoldDB" id="A0A5C1I144"/>
<dbReference type="KEGG" id="mrub:DEO27_013525"/>
<sequence>MSQFPDPDETPTPDEDGQNIPDIWDIKTSGKGRVGRLDTNFEESIEESLPCADDSEPYIEGDFGTPNLWEGNDLSSSDQADYAEAE</sequence>
<evidence type="ECO:0000256" key="1">
    <source>
        <dbReference type="SAM" id="MobiDB-lite"/>
    </source>
</evidence>
<feature type="region of interest" description="Disordered" evidence="1">
    <location>
        <begin position="1"/>
        <end position="27"/>
    </location>
</feature>
<gene>
    <name evidence="2" type="ORF">DEO27_013525</name>
</gene>
<evidence type="ECO:0000313" key="3">
    <source>
        <dbReference type="Proteomes" id="UP000251402"/>
    </source>
</evidence>
<proteinExistence type="predicted"/>
<organism evidence="2 3">
    <name type="scientific">Mucilaginibacter rubeus</name>
    <dbReference type="NCBI Taxonomy" id="2027860"/>
    <lineage>
        <taxon>Bacteria</taxon>
        <taxon>Pseudomonadati</taxon>
        <taxon>Bacteroidota</taxon>
        <taxon>Sphingobacteriia</taxon>
        <taxon>Sphingobacteriales</taxon>
        <taxon>Sphingobacteriaceae</taxon>
        <taxon>Mucilaginibacter</taxon>
    </lineage>
</organism>
<evidence type="ECO:0000313" key="2">
    <source>
        <dbReference type="EMBL" id="QEM10998.1"/>
    </source>
</evidence>
<protein>
    <submittedName>
        <fullName evidence="2">Uncharacterized protein</fullName>
    </submittedName>
</protein>
<dbReference type="RefSeq" id="WP_112574382.1">
    <property type="nucleotide sequence ID" value="NZ_CP043450.1"/>
</dbReference>
<reference evidence="2" key="1">
    <citation type="submission" date="2019-08" db="EMBL/GenBank/DDBJ databases">
        <title>Comparative genome analysis confer to the adaptation heavy metal polluted environment.</title>
        <authorList>
            <person name="Li Y."/>
        </authorList>
    </citation>
    <scope>NUCLEOTIDE SEQUENCE [LARGE SCALE GENOMIC DNA]</scope>
    <source>
        <strain evidence="2">P1</strain>
    </source>
</reference>
<name>A0A5C1I144_9SPHI</name>
<dbReference type="Proteomes" id="UP000251402">
    <property type="component" value="Chromosome"/>
</dbReference>
<feature type="region of interest" description="Disordered" evidence="1">
    <location>
        <begin position="51"/>
        <end position="86"/>
    </location>
</feature>